<dbReference type="EMBL" id="MU001772">
    <property type="protein sequence ID" value="KAF2798997.1"/>
    <property type="molecule type" value="Genomic_DNA"/>
</dbReference>
<organism evidence="2 3">
    <name type="scientific">Melanomma pulvis-pyrius CBS 109.77</name>
    <dbReference type="NCBI Taxonomy" id="1314802"/>
    <lineage>
        <taxon>Eukaryota</taxon>
        <taxon>Fungi</taxon>
        <taxon>Dikarya</taxon>
        <taxon>Ascomycota</taxon>
        <taxon>Pezizomycotina</taxon>
        <taxon>Dothideomycetes</taxon>
        <taxon>Pleosporomycetidae</taxon>
        <taxon>Pleosporales</taxon>
        <taxon>Melanommataceae</taxon>
        <taxon>Melanomma</taxon>
    </lineage>
</organism>
<feature type="compositionally biased region" description="Polar residues" evidence="1">
    <location>
        <begin position="102"/>
        <end position="111"/>
    </location>
</feature>
<dbReference type="AlphaFoldDB" id="A0A6A6XTV1"/>
<dbReference type="Proteomes" id="UP000799757">
    <property type="component" value="Unassembled WGS sequence"/>
</dbReference>
<feature type="region of interest" description="Disordered" evidence="1">
    <location>
        <begin position="69"/>
        <end position="132"/>
    </location>
</feature>
<name>A0A6A6XTV1_9PLEO</name>
<sequence length="266" mass="28699">MTFKDIMSKVGRIMLCGGKDEKRHSLEIGSPMDVRHLDVGNAMPGLSNDEIKMIREKSSHDVIRLLSLQSHPPTQPSSPSTPFPPYLPCDPSSQPPSPTPSATLLNNASVNLPTTLPTPPPQKHSDTSPPSFRMKSMWARTRRLSSLGSHHGGYKELNTTKEGDETGVLMVDLGTDQGTELDIDVKEVKLESPVSRKNTLSLDGFKSQDTVGGAENEEKIHVVKGGSKTKTKEIFNDDAAECSSSDSGESSATVVAIAERSPLVRA</sequence>
<gene>
    <name evidence="2" type="ORF">K505DRAFT_371280</name>
</gene>
<evidence type="ECO:0000313" key="3">
    <source>
        <dbReference type="Proteomes" id="UP000799757"/>
    </source>
</evidence>
<proteinExistence type="predicted"/>
<evidence type="ECO:0000256" key="1">
    <source>
        <dbReference type="SAM" id="MobiDB-lite"/>
    </source>
</evidence>
<feature type="compositionally biased region" description="Pro residues" evidence="1">
    <location>
        <begin position="73"/>
        <end position="99"/>
    </location>
</feature>
<dbReference type="OrthoDB" id="5226159at2759"/>
<evidence type="ECO:0000313" key="2">
    <source>
        <dbReference type="EMBL" id="KAF2798997.1"/>
    </source>
</evidence>
<keyword evidence="3" id="KW-1185">Reference proteome</keyword>
<protein>
    <submittedName>
        <fullName evidence="2">Uncharacterized protein</fullName>
    </submittedName>
</protein>
<reference evidence="2" key="1">
    <citation type="journal article" date="2020" name="Stud. Mycol.">
        <title>101 Dothideomycetes genomes: a test case for predicting lifestyles and emergence of pathogens.</title>
        <authorList>
            <person name="Haridas S."/>
            <person name="Albert R."/>
            <person name="Binder M."/>
            <person name="Bloem J."/>
            <person name="Labutti K."/>
            <person name="Salamov A."/>
            <person name="Andreopoulos B."/>
            <person name="Baker S."/>
            <person name="Barry K."/>
            <person name="Bills G."/>
            <person name="Bluhm B."/>
            <person name="Cannon C."/>
            <person name="Castanera R."/>
            <person name="Culley D."/>
            <person name="Daum C."/>
            <person name="Ezra D."/>
            <person name="Gonzalez J."/>
            <person name="Henrissat B."/>
            <person name="Kuo A."/>
            <person name="Liang C."/>
            <person name="Lipzen A."/>
            <person name="Lutzoni F."/>
            <person name="Magnuson J."/>
            <person name="Mondo S."/>
            <person name="Nolan M."/>
            <person name="Ohm R."/>
            <person name="Pangilinan J."/>
            <person name="Park H.-J."/>
            <person name="Ramirez L."/>
            <person name="Alfaro M."/>
            <person name="Sun H."/>
            <person name="Tritt A."/>
            <person name="Yoshinaga Y."/>
            <person name="Zwiers L.-H."/>
            <person name="Turgeon B."/>
            <person name="Goodwin S."/>
            <person name="Spatafora J."/>
            <person name="Crous P."/>
            <person name="Grigoriev I."/>
        </authorList>
    </citation>
    <scope>NUCLEOTIDE SEQUENCE</scope>
    <source>
        <strain evidence="2">CBS 109.77</strain>
    </source>
</reference>
<accession>A0A6A6XTV1</accession>